<protein>
    <submittedName>
        <fullName evidence="1">Uncharacterized protein</fullName>
    </submittedName>
</protein>
<evidence type="ECO:0000313" key="1">
    <source>
        <dbReference type="EMBL" id="MBI6886447.1"/>
    </source>
</evidence>
<comment type="caution">
    <text evidence="1">The sequence shown here is derived from an EMBL/GenBank/DDBJ whole genome shotgun (WGS) entry which is preliminary data.</text>
</comment>
<name>A0A8I1JJU0_PSEPU</name>
<reference evidence="1" key="1">
    <citation type="submission" date="2020-12" db="EMBL/GenBank/DDBJ databases">
        <title>Enhanced detection system for hospital associated transmission using whole genome sequencing surveillance.</title>
        <authorList>
            <person name="Harrison L.H."/>
            <person name="Van Tyne D."/>
            <person name="Marsh J.W."/>
            <person name="Griffith M.P."/>
            <person name="Snyder D.J."/>
            <person name="Cooper V.S."/>
            <person name="Mustapha M."/>
        </authorList>
    </citation>
    <scope>NUCLEOTIDE SEQUENCE</scope>
    <source>
        <strain evidence="1">PSB00042</strain>
    </source>
</reference>
<dbReference type="EMBL" id="JAEHTE010000032">
    <property type="protein sequence ID" value="MBI6886447.1"/>
    <property type="molecule type" value="Genomic_DNA"/>
</dbReference>
<proteinExistence type="predicted"/>
<evidence type="ECO:0000313" key="2">
    <source>
        <dbReference type="Proteomes" id="UP000637061"/>
    </source>
</evidence>
<organism evidence="1 2">
    <name type="scientific">Pseudomonas putida</name>
    <name type="common">Arthrobacter siderocapsulatus</name>
    <dbReference type="NCBI Taxonomy" id="303"/>
    <lineage>
        <taxon>Bacteria</taxon>
        <taxon>Pseudomonadati</taxon>
        <taxon>Pseudomonadota</taxon>
        <taxon>Gammaproteobacteria</taxon>
        <taxon>Pseudomonadales</taxon>
        <taxon>Pseudomonadaceae</taxon>
        <taxon>Pseudomonas</taxon>
    </lineage>
</organism>
<sequence length="160" mass="18116">MQSIPDGLPLPLREGYGFSPVSPIVRTTMASGRAMQRRRFRSVPTMVSVSWLLTAKQAQLFEGWCKWGIDYADWFLCPIKSPLGIKPTRARFTDIYQGPELVGVDLWRYTAELELFELPVVDEAEFTSLLAGMPITVMTAQLRALLQRWYTKSWPGATAT</sequence>
<dbReference type="AlphaFoldDB" id="A0A8I1JJU0"/>
<accession>A0A8I1JJU0</accession>
<dbReference type="RefSeq" id="WP_198747939.1">
    <property type="nucleotide sequence ID" value="NZ_JAEHTE010000032.1"/>
</dbReference>
<gene>
    <name evidence="1" type="ORF">JEU22_21320</name>
</gene>
<dbReference type="Proteomes" id="UP000637061">
    <property type="component" value="Unassembled WGS sequence"/>
</dbReference>